<accession>A0ACC1T3A9</accession>
<name>A0ACC1T3A9_9APHY</name>
<sequence>MYTSLLIWDHIPNVADKAVVHLEPSSHGLEIPRHQSIAIELDGSGHEPYTTPSGRHLTYLSLATRQETMNKSLNTASSNSPTPSRSPAELASSTPSPRTARARLTVPTLSGLLPIPGYPLFHSASTALRAPLAATTSLSL</sequence>
<gene>
    <name evidence="1" type="ORF">NM688_g4520</name>
</gene>
<dbReference type="Proteomes" id="UP001148662">
    <property type="component" value="Unassembled WGS sequence"/>
</dbReference>
<evidence type="ECO:0000313" key="2">
    <source>
        <dbReference type="Proteomes" id="UP001148662"/>
    </source>
</evidence>
<comment type="caution">
    <text evidence="1">The sequence shown here is derived from an EMBL/GenBank/DDBJ whole genome shotgun (WGS) entry which is preliminary data.</text>
</comment>
<evidence type="ECO:0000313" key="1">
    <source>
        <dbReference type="EMBL" id="KAJ3551760.1"/>
    </source>
</evidence>
<dbReference type="EMBL" id="JANHOG010000757">
    <property type="protein sequence ID" value="KAJ3551760.1"/>
    <property type="molecule type" value="Genomic_DNA"/>
</dbReference>
<proteinExistence type="predicted"/>
<organism evidence="1 2">
    <name type="scientific">Phlebia brevispora</name>
    <dbReference type="NCBI Taxonomy" id="194682"/>
    <lineage>
        <taxon>Eukaryota</taxon>
        <taxon>Fungi</taxon>
        <taxon>Dikarya</taxon>
        <taxon>Basidiomycota</taxon>
        <taxon>Agaricomycotina</taxon>
        <taxon>Agaricomycetes</taxon>
        <taxon>Polyporales</taxon>
        <taxon>Meruliaceae</taxon>
        <taxon>Phlebia</taxon>
    </lineage>
</organism>
<keyword evidence="2" id="KW-1185">Reference proteome</keyword>
<reference evidence="1" key="1">
    <citation type="submission" date="2022-07" db="EMBL/GenBank/DDBJ databases">
        <title>Genome Sequence of Phlebia brevispora.</title>
        <authorList>
            <person name="Buettner E."/>
        </authorList>
    </citation>
    <scope>NUCLEOTIDE SEQUENCE</scope>
    <source>
        <strain evidence="1">MPL23</strain>
    </source>
</reference>
<protein>
    <submittedName>
        <fullName evidence="1">Uncharacterized protein</fullName>
    </submittedName>
</protein>